<accession>A0A8J3AVF4</accession>
<dbReference type="EMBL" id="BMDP01000002">
    <property type="protein sequence ID" value="GGI53980.1"/>
    <property type="molecule type" value="Genomic_DNA"/>
</dbReference>
<reference evidence="1" key="1">
    <citation type="journal article" date="2014" name="Int. J. Syst. Evol. Microbiol.">
        <title>Complete genome sequence of Corynebacterium casei LMG S-19264T (=DSM 44701T), isolated from a smear-ripened cheese.</title>
        <authorList>
            <consortium name="US DOE Joint Genome Institute (JGI-PGF)"/>
            <person name="Walter F."/>
            <person name="Albersmeier A."/>
            <person name="Kalinowski J."/>
            <person name="Ruckert C."/>
        </authorList>
    </citation>
    <scope>NUCLEOTIDE SEQUENCE</scope>
    <source>
        <strain evidence="1">CCM 7664</strain>
    </source>
</reference>
<gene>
    <name evidence="1" type="ORF">GCM10011430_11540</name>
</gene>
<dbReference type="Proteomes" id="UP000627205">
    <property type="component" value="Unassembled WGS sequence"/>
</dbReference>
<proteinExistence type="predicted"/>
<protein>
    <submittedName>
        <fullName evidence="1">Uncharacterized protein</fullName>
    </submittedName>
</protein>
<name>A0A8J3AVF4_9BURK</name>
<evidence type="ECO:0000313" key="2">
    <source>
        <dbReference type="Proteomes" id="UP000627205"/>
    </source>
</evidence>
<sequence length="73" mass="7882">MSGMQIWRRLHSACACAVRLRNGGAGKCECREAVLAADCCYLLNDADGRFVGNNNTSCRAMLLEVAVGGVYRL</sequence>
<reference evidence="1" key="2">
    <citation type="submission" date="2020-09" db="EMBL/GenBank/DDBJ databases">
        <authorList>
            <person name="Sun Q."/>
            <person name="Sedlacek I."/>
        </authorList>
    </citation>
    <scope>NUCLEOTIDE SEQUENCE</scope>
    <source>
        <strain evidence="1">CCM 7664</strain>
    </source>
</reference>
<dbReference type="AlphaFoldDB" id="A0A8J3AVF4"/>
<organism evidence="1 2">
    <name type="scientific">Oxalicibacterium solurbis</name>
    <dbReference type="NCBI Taxonomy" id="69280"/>
    <lineage>
        <taxon>Bacteria</taxon>
        <taxon>Pseudomonadati</taxon>
        <taxon>Pseudomonadota</taxon>
        <taxon>Betaproteobacteria</taxon>
        <taxon>Burkholderiales</taxon>
        <taxon>Oxalobacteraceae</taxon>
        <taxon>Oxalicibacterium</taxon>
    </lineage>
</organism>
<keyword evidence="2" id="KW-1185">Reference proteome</keyword>
<evidence type="ECO:0000313" key="1">
    <source>
        <dbReference type="EMBL" id="GGI53980.1"/>
    </source>
</evidence>
<comment type="caution">
    <text evidence="1">The sequence shown here is derived from an EMBL/GenBank/DDBJ whole genome shotgun (WGS) entry which is preliminary data.</text>
</comment>